<dbReference type="GO" id="GO:0004852">
    <property type="term" value="F:uroporphyrinogen-III synthase activity"/>
    <property type="evidence" value="ECO:0007669"/>
    <property type="project" value="UniProtKB-UniRule"/>
</dbReference>
<dbReference type="RefSeq" id="WP_090775759.1">
    <property type="nucleotide sequence ID" value="NZ_FMYM01000006.1"/>
</dbReference>
<evidence type="ECO:0000256" key="4">
    <source>
        <dbReference type="ARBA" id="ARBA00023239"/>
    </source>
</evidence>
<dbReference type="EC" id="4.2.1.75" evidence="3 9"/>
<keyword evidence="4 9" id="KW-0456">Lyase</keyword>
<keyword evidence="12" id="KW-1185">Reference proteome</keyword>
<dbReference type="OrthoDB" id="9815856at2"/>
<name>A0A1G6JZQ9_9BACI</name>
<protein>
    <recommendedName>
        <fullName evidence="7 9">Uroporphyrinogen-III synthase</fullName>
        <ecNumber evidence="3 9">4.2.1.75</ecNumber>
    </recommendedName>
</protein>
<dbReference type="GO" id="GO:0006780">
    <property type="term" value="P:uroporphyrinogen III biosynthetic process"/>
    <property type="evidence" value="ECO:0007669"/>
    <property type="project" value="UniProtKB-UniRule"/>
</dbReference>
<sequence length="252" mass="27657">MNERTLVGKSVLVTRPREDAVDFGKQLVAAGADTSFLPLITCVPRPLTTEMAQTYSTLHTYDWLVFTSVNGVRAFFRGQTNVPSTVRIAAVGTETAAMIKQYATQPVLTPLIFDGETLATLLLEKVTSAARVLVVCGQLSRRSVTNQLRSYGVHVDELILYDTVSPFYNAEKVATLSIKIFDYITLFSSSAARHLDELQQKASLRFKTVACIGPRTANTARELGLEPIIVADVYTASGLLTALQQHARSEER</sequence>
<organism evidence="11 12">
    <name type="scientific">Shouchella lonarensis</name>
    <dbReference type="NCBI Taxonomy" id="1464122"/>
    <lineage>
        <taxon>Bacteria</taxon>
        <taxon>Bacillati</taxon>
        <taxon>Bacillota</taxon>
        <taxon>Bacilli</taxon>
        <taxon>Bacillales</taxon>
        <taxon>Bacillaceae</taxon>
        <taxon>Shouchella</taxon>
    </lineage>
</organism>
<dbReference type="SUPFAM" id="SSF69618">
    <property type="entry name" value="HemD-like"/>
    <property type="match status" value="1"/>
</dbReference>
<dbReference type="Proteomes" id="UP000242662">
    <property type="component" value="Unassembled WGS sequence"/>
</dbReference>
<dbReference type="Gene3D" id="3.40.50.10090">
    <property type="match status" value="2"/>
</dbReference>
<dbReference type="GO" id="GO:0006782">
    <property type="term" value="P:protoporphyrinogen IX biosynthetic process"/>
    <property type="evidence" value="ECO:0007669"/>
    <property type="project" value="UniProtKB-UniRule"/>
</dbReference>
<feature type="domain" description="Tetrapyrrole biosynthesis uroporphyrinogen III synthase" evidence="10">
    <location>
        <begin position="25"/>
        <end position="240"/>
    </location>
</feature>
<dbReference type="CDD" id="cd06578">
    <property type="entry name" value="HemD"/>
    <property type="match status" value="1"/>
</dbReference>
<dbReference type="InterPro" id="IPR039793">
    <property type="entry name" value="UROS/Hem4"/>
</dbReference>
<evidence type="ECO:0000259" key="10">
    <source>
        <dbReference type="Pfam" id="PF02602"/>
    </source>
</evidence>
<evidence type="ECO:0000256" key="5">
    <source>
        <dbReference type="ARBA" id="ARBA00023244"/>
    </source>
</evidence>
<dbReference type="EMBL" id="FMYM01000006">
    <property type="protein sequence ID" value="SDC24289.1"/>
    <property type="molecule type" value="Genomic_DNA"/>
</dbReference>
<comment type="pathway">
    <text evidence="1 9">Porphyrin-containing compound metabolism; protoporphyrin-IX biosynthesis; coproporphyrinogen-III from 5-aminolevulinate: step 3/4.</text>
</comment>
<evidence type="ECO:0000256" key="1">
    <source>
        <dbReference type="ARBA" id="ARBA00004772"/>
    </source>
</evidence>
<gene>
    <name evidence="11" type="ORF">SAMN05421737_106146</name>
</gene>
<comment type="function">
    <text evidence="6 9">Catalyzes cyclization of the linear tetrapyrrole, hydroxymethylbilane, to the macrocyclic uroporphyrinogen III.</text>
</comment>
<comment type="similarity">
    <text evidence="2 9">Belongs to the uroporphyrinogen-III synthase family.</text>
</comment>
<dbReference type="STRING" id="1464122.SAMN05421737_106146"/>
<dbReference type="InterPro" id="IPR036108">
    <property type="entry name" value="4pyrrol_syn_uPrphyn_synt_sf"/>
</dbReference>
<dbReference type="AlphaFoldDB" id="A0A1G6JZQ9"/>
<dbReference type="UniPathway" id="UPA00251">
    <property type="reaction ID" value="UER00320"/>
</dbReference>
<dbReference type="PANTHER" id="PTHR38042:SF1">
    <property type="entry name" value="UROPORPHYRINOGEN-III SYNTHASE, CHLOROPLASTIC"/>
    <property type="match status" value="1"/>
</dbReference>
<evidence type="ECO:0000256" key="7">
    <source>
        <dbReference type="ARBA" id="ARBA00040167"/>
    </source>
</evidence>
<dbReference type="InterPro" id="IPR003754">
    <property type="entry name" value="4pyrrol_synth_uPrphyn_synth"/>
</dbReference>
<reference evidence="12" key="1">
    <citation type="submission" date="2016-09" db="EMBL/GenBank/DDBJ databases">
        <authorList>
            <person name="Varghese N."/>
            <person name="Submissions S."/>
        </authorList>
    </citation>
    <scope>NUCLEOTIDE SEQUENCE [LARGE SCALE GENOMIC DNA]</scope>
    <source>
        <strain evidence="12">25nlg</strain>
    </source>
</reference>
<accession>A0A1G6JZQ9</accession>
<comment type="catalytic activity">
    <reaction evidence="8 9">
        <text>hydroxymethylbilane = uroporphyrinogen III + H2O</text>
        <dbReference type="Rhea" id="RHEA:18965"/>
        <dbReference type="ChEBI" id="CHEBI:15377"/>
        <dbReference type="ChEBI" id="CHEBI:57308"/>
        <dbReference type="ChEBI" id="CHEBI:57845"/>
        <dbReference type="EC" id="4.2.1.75"/>
    </reaction>
</comment>
<evidence type="ECO:0000313" key="11">
    <source>
        <dbReference type="EMBL" id="SDC24289.1"/>
    </source>
</evidence>
<evidence type="ECO:0000256" key="8">
    <source>
        <dbReference type="ARBA" id="ARBA00048617"/>
    </source>
</evidence>
<dbReference type="Pfam" id="PF02602">
    <property type="entry name" value="HEM4"/>
    <property type="match status" value="1"/>
</dbReference>
<evidence type="ECO:0000313" key="12">
    <source>
        <dbReference type="Proteomes" id="UP000242662"/>
    </source>
</evidence>
<evidence type="ECO:0000256" key="3">
    <source>
        <dbReference type="ARBA" id="ARBA00013109"/>
    </source>
</evidence>
<evidence type="ECO:0000256" key="2">
    <source>
        <dbReference type="ARBA" id="ARBA00008133"/>
    </source>
</evidence>
<evidence type="ECO:0000256" key="6">
    <source>
        <dbReference type="ARBA" id="ARBA00037589"/>
    </source>
</evidence>
<evidence type="ECO:0000256" key="9">
    <source>
        <dbReference type="RuleBase" id="RU366031"/>
    </source>
</evidence>
<dbReference type="PANTHER" id="PTHR38042">
    <property type="entry name" value="UROPORPHYRINOGEN-III SYNTHASE, CHLOROPLASTIC"/>
    <property type="match status" value="1"/>
</dbReference>
<proteinExistence type="inferred from homology"/>
<keyword evidence="5 9" id="KW-0627">Porphyrin biosynthesis</keyword>